<evidence type="ECO:0000256" key="2">
    <source>
        <dbReference type="ARBA" id="ARBA00009298"/>
    </source>
</evidence>
<evidence type="ECO:0000256" key="5">
    <source>
        <dbReference type="ARBA" id="ARBA00022989"/>
    </source>
</evidence>
<keyword evidence="4 7" id="KW-0812">Transmembrane</keyword>
<dbReference type="Pfam" id="PF02308">
    <property type="entry name" value="MgtC"/>
    <property type="match status" value="1"/>
</dbReference>
<sequence>MAGQPGLRMQQLFQEFGHPTYVPFPVIAARLLLASIFGAAIGFEREWRNRPAGLRTHILVCVAAATFGILTIEIIHAPMFQQDSVRVDPIRVVEAVTAGVAFLAAGTILFSKGEVHGLTTGAGMWLSGAIGVACGLGLWQVAALGTLLVLVAAGLLYSFAHKSGIGENTGPEKPKSEEDVPKRPRG</sequence>
<evidence type="ECO:0000256" key="4">
    <source>
        <dbReference type="ARBA" id="ARBA00022692"/>
    </source>
</evidence>
<comment type="subcellular location">
    <subcellularLocation>
        <location evidence="7">Cell inner membrane</location>
        <topology evidence="7">Multi-pass membrane protein</topology>
    </subcellularLocation>
    <subcellularLocation>
        <location evidence="1">Cell membrane</location>
        <topology evidence="1">Multi-pass membrane protein</topology>
    </subcellularLocation>
</comment>
<evidence type="ECO:0000256" key="7">
    <source>
        <dbReference type="RuleBase" id="RU365041"/>
    </source>
</evidence>
<evidence type="ECO:0000256" key="3">
    <source>
        <dbReference type="ARBA" id="ARBA00022475"/>
    </source>
</evidence>
<keyword evidence="7" id="KW-0997">Cell inner membrane</keyword>
<accession>A0A1G8UYT1</accession>
<dbReference type="PANTHER" id="PTHR33778">
    <property type="entry name" value="PROTEIN MGTC"/>
    <property type="match status" value="1"/>
</dbReference>
<keyword evidence="11" id="KW-1185">Reference proteome</keyword>
<feature type="transmembrane region" description="Helical" evidence="7">
    <location>
        <begin position="130"/>
        <end position="157"/>
    </location>
</feature>
<organism evidence="10 11">
    <name type="scientific">Mesorhizobium muleiense</name>
    <dbReference type="NCBI Taxonomy" id="1004279"/>
    <lineage>
        <taxon>Bacteria</taxon>
        <taxon>Pseudomonadati</taxon>
        <taxon>Pseudomonadota</taxon>
        <taxon>Alphaproteobacteria</taxon>
        <taxon>Hyphomicrobiales</taxon>
        <taxon>Phyllobacteriaceae</taxon>
        <taxon>Mesorhizobium</taxon>
    </lineage>
</organism>
<evidence type="ECO:0000259" key="9">
    <source>
        <dbReference type="Pfam" id="PF02308"/>
    </source>
</evidence>
<evidence type="ECO:0000313" key="11">
    <source>
        <dbReference type="Proteomes" id="UP000198894"/>
    </source>
</evidence>
<comment type="similarity">
    <text evidence="2 7">Belongs to the MgtC/SapB family.</text>
</comment>
<dbReference type="PRINTS" id="PR01837">
    <property type="entry name" value="MGTCSAPBPROT"/>
</dbReference>
<protein>
    <recommendedName>
        <fullName evidence="7">Protein MgtC</fullName>
    </recommendedName>
</protein>
<evidence type="ECO:0000313" key="10">
    <source>
        <dbReference type="EMBL" id="SDJ59012.1"/>
    </source>
</evidence>
<evidence type="ECO:0000256" key="8">
    <source>
        <dbReference type="SAM" id="MobiDB-lite"/>
    </source>
</evidence>
<dbReference type="EMBL" id="FNEE01000007">
    <property type="protein sequence ID" value="SDJ59012.1"/>
    <property type="molecule type" value="Genomic_DNA"/>
</dbReference>
<gene>
    <name evidence="10" type="ORF">SAMN05428953_107147</name>
</gene>
<dbReference type="Proteomes" id="UP000198894">
    <property type="component" value="Unassembled WGS sequence"/>
</dbReference>
<reference evidence="11" key="1">
    <citation type="submission" date="2016-10" db="EMBL/GenBank/DDBJ databases">
        <authorList>
            <person name="Varghese N."/>
            <person name="Submissions S."/>
        </authorList>
    </citation>
    <scope>NUCLEOTIDE SEQUENCE [LARGE SCALE GENOMIC DNA]</scope>
    <source>
        <strain evidence="11">CGMCC 1.11022</strain>
    </source>
</reference>
<feature type="transmembrane region" description="Helical" evidence="7">
    <location>
        <begin position="55"/>
        <end position="80"/>
    </location>
</feature>
<feature type="transmembrane region" description="Helical" evidence="7">
    <location>
        <begin position="21"/>
        <end position="43"/>
    </location>
</feature>
<evidence type="ECO:0000256" key="1">
    <source>
        <dbReference type="ARBA" id="ARBA00004651"/>
    </source>
</evidence>
<proteinExistence type="inferred from homology"/>
<feature type="transmembrane region" description="Helical" evidence="7">
    <location>
        <begin position="92"/>
        <end position="110"/>
    </location>
</feature>
<dbReference type="AlphaFoldDB" id="A0A1G8UYT1"/>
<evidence type="ECO:0000256" key="6">
    <source>
        <dbReference type="ARBA" id="ARBA00023136"/>
    </source>
</evidence>
<keyword evidence="6 7" id="KW-0472">Membrane</keyword>
<keyword evidence="3" id="KW-1003">Cell membrane</keyword>
<dbReference type="GO" id="GO:0005886">
    <property type="term" value="C:plasma membrane"/>
    <property type="evidence" value="ECO:0007669"/>
    <property type="project" value="UniProtKB-SubCell"/>
</dbReference>
<keyword evidence="5 7" id="KW-1133">Transmembrane helix</keyword>
<name>A0A1G8UYT1_9HYPH</name>
<feature type="domain" description="MgtC/SapB/SrpB/YhiD N-terminal" evidence="9">
    <location>
        <begin position="31"/>
        <end position="156"/>
    </location>
</feature>
<dbReference type="InterPro" id="IPR049177">
    <property type="entry name" value="MgtC_SapB_SrpB_YhiD_N"/>
</dbReference>
<feature type="region of interest" description="Disordered" evidence="8">
    <location>
        <begin position="166"/>
        <end position="186"/>
    </location>
</feature>
<dbReference type="InterPro" id="IPR003416">
    <property type="entry name" value="MgtC/SapB/SrpB/YhiD_fam"/>
</dbReference>
<feature type="compositionally biased region" description="Basic and acidic residues" evidence="8">
    <location>
        <begin position="170"/>
        <end position="186"/>
    </location>
</feature>
<dbReference type="PANTHER" id="PTHR33778:SF1">
    <property type="entry name" value="MAGNESIUM TRANSPORTER YHID-RELATED"/>
    <property type="match status" value="1"/>
</dbReference>